<dbReference type="InterPro" id="IPR052337">
    <property type="entry name" value="SAT4-like"/>
</dbReference>
<feature type="transmembrane region" description="Helical" evidence="6">
    <location>
        <begin position="46"/>
        <end position="68"/>
    </location>
</feature>
<keyword evidence="2 6" id="KW-0812">Transmembrane</keyword>
<dbReference type="PANTHER" id="PTHR33048">
    <property type="entry name" value="PTH11-LIKE INTEGRAL MEMBRANE PROTEIN (AFU_ORTHOLOGUE AFUA_5G11245)"/>
    <property type="match status" value="1"/>
</dbReference>
<dbReference type="InterPro" id="IPR049326">
    <property type="entry name" value="Rhodopsin_dom_fungi"/>
</dbReference>
<dbReference type="OrthoDB" id="5331848at2759"/>
<feature type="transmembrane region" description="Helical" evidence="6">
    <location>
        <begin position="132"/>
        <end position="149"/>
    </location>
</feature>
<evidence type="ECO:0000256" key="1">
    <source>
        <dbReference type="ARBA" id="ARBA00004141"/>
    </source>
</evidence>
<evidence type="ECO:0000313" key="8">
    <source>
        <dbReference type="EMBL" id="OCL05545.1"/>
    </source>
</evidence>
<dbReference type="PANTHER" id="PTHR33048:SF47">
    <property type="entry name" value="INTEGRAL MEMBRANE PROTEIN-RELATED"/>
    <property type="match status" value="1"/>
</dbReference>
<reference evidence="8 9" key="1">
    <citation type="journal article" date="2016" name="Nat. Commun.">
        <title>Ectomycorrhizal ecology is imprinted in the genome of the dominant symbiotic fungus Cenococcum geophilum.</title>
        <authorList>
            <consortium name="DOE Joint Genome Institute"/>
            <person name="Peter M."/>
            <person name="Kohler A."/>
            <person name="Ohm R.A."/>
            <person name="Kuo A."/>
            <person name="Krutzmann J."/>
            <person name="Morin E."/>
            <person name="Arend M."/>
            <person name="Barry K.W."/>
            <person name="Binder M."/>
            <person name="Choi C."/>
            <person name="Clum A."/>
            <person name="Copeland A."/>
            <person name="Grisel N."/>
            <person name="Haridas S."/>
            <person name="Kipfer T."/>
            <person name="LaButti K."/>
            <person name="Lindquist E."/>
            <person name="Lipzen A."/>
            <person name="Maire R."/>
            <person name="Meier B."/>
            <person name="Mihaltcheva S."/>
            <person name="Molinier V."/>
            <person name="Murat C."/>
            <person name="Poggeler S."/>
            <person name="Quandt C.A."/>
            <person name="Sperisen C."/>
            <person name="Tritt A."/>
            <person name="Tisserant E."/>
            <person name="Crous P.W."/>
            <person name="Henrissat B."/>
            <person name="Nehls U."/>
            <person name="Egli S."/>
            <person name="Spatafora J.W."/>
            <person name="Grigoriev I.V."/>
            <person name="Martin F.M."/>
        </authorList>
    </citation>
    <scope>NUCLEOTIDE SEQUENCE [LARGE SCALE GENOMIC DNA]</scope>
    <source>
        <strain evidence="8 9">CBS 207.34</strain>
    </source>
</reference>
<evidence type="ECO:0000256" key="5">
    <source>
        <dbReference type="ARBA" id="ARBA00038359"/>
    </source>
</evidence>
<evidence type="ECO:0000256" key="6">
    <source>
        <dbReference type="SAM" id="Phobius"/>
    </source>
</evidence>
<accession>A0A8E2EVB5</accession>
<feature type="transmembrane region" description="Helical" evidence="6">
    <location>
        <begin position="98"/>
        <end position="120"/>
    </location>
</feature>
<proteinExistence type="inferred from homology"/>
<feature type="transmembrane region" description="Helical" evidence="6">
    <location>
        <begin position="169"/>
        <end position="193"/>
    </location>
</feature>
<feature type="transmembrane region" description="Helical" evidence="6">
    <location>
        <begin position="12"/>
        <end position="34"/>
    </location>
</feature>
<keyword evidence="9" id="KW-1185">Reference proteome</keyword>
<dbReference type="Pfam" id="PF20684">
    <property type="entry name" value="Fung_rhodopsin"/>
    <property type="match status" value="1"/>
</dbReference>
<organism evidence="8 9">
    <name type="scientific">Glonium stellatum</name>
    <dbReference type="NCBI Taxonomy" id="574774"/>
    <lineage>
        <taxon>Eukaryota</taxon>
        <taxon>Fungi</taxon>
        <taxon>Dikarya</taxon>
        <taxon>Ascomycota</taxon>
        <taxon>Pezizomycotina</taxon>
        <taxon>Dothideomycetes</taxon>
        <taxon>Pleosporomycetidae</taxon>
        <taxon>Gloniales</taxon>
        <taxon>Gloniaceae</taxon>
        <taxon>Glonium</taxon>
    </lineage>
</organism>
<dbReference type="EMBL" id="KV750261">
    <property type="protein sequence ID" value="OCL05545.1"/>
    <property type="molecule type" value="Genomic_DNA"/>
</dbReference>
<feature type="domain" description="Rhodopsin" evidence="7">
    <location>
        <begin position="10"/>
        <end position="194"/>
    </location>
</feature>
<gene>
    <name evidence="8" type="ORF">AOQ84DRAFT_441419</name>
</gene>
<evidence type="ECO:0000313" key="9">
    <source>
        <dbReference type="Proteomes" id="UP000250140"/>
    </source>
</evidence>
<name>A0A8E2EVB5_9PEZI</name>
<evidence type="ECO:0000256" key="2">
    <source>
        <dbReference type="ARBA" id="ARBA00022692"/>
    </source>
</evidence>
<keyword evidence="3 6" id="KW-1133">Transmembrane helix</keyword>
<dbReference type="GO" id="GO:0016020">
    <property type="term" value="C:membrane"/>
    <property type="evidence" value="ECO:0007669"/>
    <property type="project" value="UniProtKB-SubCell"/>
</dbReference>
<sequence>MPDALYVVKLNWIAQPFGIFALGLGKVAIALLIIRLLERASVWRKWILYVTSAWTMINTILMCLFTFVQCQDPRALWEPEVKAKTKCWNPSSQSDFSIYGSSAFCLMDFLLAFMPITLVYRLQLNLRKKVGLCLLLGCGSLTGICAAIKTSKLVSLASRSDLTWGTYELYIWTGLEIVLLIICGSIPTLKPLYAMVKSEKLRFPSKSIQDLSDNSRSFPRPRSTYVKQMDSEIEHSVGSPCSPLGSIKRGVGSTYVDSSPTARVATNESIHVTQTFEAVWQDSERSLGRHNDLNQVV</sequence>
<comment type="subcellular location">
    <subcellularLocation>
        <location evidence="1">Membrane</location>
        <topology evidence="1">Multi-pass membrane protein</topology>
    </subcellularLocation>
</comment>
<dbReference type="AlphaFoldDB" id="A0A8E2EVB5"/>
<keyword evidence="4 6" id="KW-0472">Membrane</keyword>
<protein>
    <recommendedName>
        <fullName evidence="7">Rhodopsin domain-containing protein</fullName>
    </recommendedName>
</protein>
<evidence type="ECO:0000256" key="4">
    <source>
        <dbReference type="ARBA" id="ARBA00023136"/>
    </source>
</evidence>
<dbReference type="Proteomes" id="UP000250140">
    <property type="component" value="Unassembled WGS sequence"/>
</dbReference>
<evidence type="ECO:0000256" key="3">
    <source>
        <dbReference type="ARBA" id="ARBA00022989"/>
    </source>
</evidence>
<comment type="similarity">
    <text evidence="5">Belongs to the SAT4 family.</text>
</comment>
<evidence type="ECO:0000259" key="7">
    <source>
        <dbReference type="Pfam" id="PF20684"/>
    </source>
</evidence>